<evidence type="ECO:0000313" key="3">
    <source>
        <dbReference type="Proteomes" id="UP000034156"/>
    </source>
</evidence>
<evidence type="ECO:0000313" key="1">
    <source>
        <dbReference type="EMBL" id="AKH37920.1"/>
    </source>
</evidence>
<dbReference type="Pfam" id="PF03013">
    <property type="entry name" value="Pyr_excise"/>
    <property type="match status" value="1"/>
</dbReference>
<proteinExistence type="predicted"/>
<dbReference type="Proteomes" id="UP000034156">
    <property type="component" value="Chromosome"/>
</dbReference>
<reference evidence="2 4" key="3">
    <citation type="submission" date="2019-07" db="EMBL/GenBank/DDBJ databases">
        <title>Active sludge and wastewater microbial communities from Klosterneuburg, Austria.</title>
        <authorList>
            <person name="Wagner M."/>
        </authorList>
    </citation>
    <scope>NUCLEOTIDE SEQUENCE [LARGE SCALE GENOMIC DNA]</scope>
    <source>
        <strain evidence="2 4">Nm2</strain>
    </source>
</reference>
<dbReference type="KEGG" id="nco:AAW31_08985"/>
<gene>
    <name evidence="1" type="ORF">AAW31_08985</name>
    <name evidence="2" type="ORF">BCL69_102718</name>
</gene>
<evidence type="ECO:0000313" key="4">
    <source>
        <dbReference type="Proteomes" id="UP000324176"/>
    </source>
</evidence>
<protein>
    <recommendedName>
        <fullName evidence="5">DNA lyase</fullName>
    </recommendedName>
</protein>
<evidence type="ECO:0000313" key="2">
    <source>
        <dbReference type="EMBL" id="TYP87049.1"/>
    </source>
</evidence>
<evidence type="ECO:0008006" key="5">
    <source>
        <dbReference type="Google" id="ProtNLM"/>
    </source>
</evidence>
<dbReference type="PATRIC" id="fig|44574.3.peg.2196"/>
<dbReference type="Proteomes" id="UP000324176">
    <property type="component" value="Unassembled WGS sequence"/>
</dbReference>
<dbReference type="RefSeq" id="WP_046849989.1">
    <property type="nucleotide sequence ID" value="NZ_CP011451.1"/>
</dbReference>
<dbReference type="AlphaFoldDB" id="A0A0F7KBT0"/>
<dbReference type="OrthoDB" id="3253436at2"/>
<name>A0A0F7KBT0_9PROT</name>
<accession>A0A0F7KBT0</accession>
<sequence>MRLWTLHPSYLDARGLVALWRKALLAQAGLGRTTGGYQHHPQLARFRATPSPAAAIAAYLREVHAEADRRGYRFNAQLIGHFGPVEQIPVSEGQLNIEWLHLKEKLEARDPTWLKQFLGVVRPDPHPLFVIVPGEKEWWERASPGNQE</sequence>
<reference evidence="1 3" key="2">
    <citation type="journal article" date="2016" name="Genome Announc.">
        <title>Genome Sequence of Nitrosomonas communis Strain Nm2, a Mesophilic Ammonia-Oxidizing Bacterium Isolated from Mediterranean Soil.</title>
        <authorList>
            <person name="Kozlowski J.A."/>
            <person name="Kits K.D."/>
            <person name="Stein L.Y."/>
        </authorList>
    </citation>
    <scope>NUCLEOTIDE SEQUENCE [LARGE SCALE GENOMIC DNA]</scope>
    <source>
        <strain evidence="1 3">Nm2</strain>
    </source>
</reference>
<dbReference type="EMBL" id="VNHT01000027">
    <property type="protein sequence ID" value="TYP87049.1"/>
    <property type="molecule type" value="Genomic_DNA"/>
</dbReference>
<dbReference type="EMBL" id="CP011451">
    <property type="protein sequence ID" value="AKH37920.1"/>
    <property type="molecule type" value="Genomic_DNA"/>
</dbReference>
<reference evidence="3" key="1">
    <citation type="submission" date="2015-05" db="EMBL/GenBank/DDBJ databases">
        <title>Draft genome of Nitrosomonas communis strain Nm2.</title>
        <authorList>
            <person name="Kozlowski J.A."/>
            <person name="Kits K.D."/>
            <person name="Stein L.Y."/>
        </authorList>
    </citation>
    <scope>NUCLEOTIDE SEQUENCE [LARGE SCALE GENOMIC DNA]</scope>
    <source>
        <strain evidence="3">Nm2</strain>
    </source>
</reference>
<keyword evidence="3" id="KW-1185">Reference proteome</keyword>
<organism evidence="1 3">
    <name type="scientific">Nitrosomonas communis</name>
    <dbReference type="NCBI Taxonomy" id="44574"/>
    <lineage>
        <taxon>Bacteria</taxon>
        <taxon>Pseudomonadati</taxon>
        <taxon>Pseudomonadota</taxon>
        <taxon>Betaproteobacteria</taxon>
        <taxon>Nitrosomonadales</taxon>
        <taxon>Nitrosomonadaceae</taxon>
        <taxon>Nitrosomonas</taxon>
    </lineage>
</organism>
<dbReference type="InterPro" id="IPR004260">
    <property type="entry name" value="Pyr-dimer_DNA_glycosylase"/>
</dbReference>